<dbReference type="RefSeq" id="WP_144072149.1">
    <property type="nucleotide sequence ID" value="NZ_VJZR01000026.1"/>
</dbReference>
<keyword evidence="2" id="KW-1185">Reference proteome</keyword>
<sequence>METSPKINSSADKTYAIKESCSLKKLTTKWDKCLDDYKNYLKEYIKHYKKSLKGNLISLSKYPYLKAKSEALSEQLTGAQNEGLLTEKQIQRITKIQIKTLYTSCT</sequence>
<evidence type="ECO:0000313" key="1">
    <source>
        <dbReference type="EMBL" id="TRX15925.1"/>
    </source>
</evidence>
<protein>
    <submittedName>
        <fullName evidence="1">Uncharacterized protein</fullName>
    </submittedName>
</protein>
<dbReference type="EMBL" id="VJZR01000026">
    <property type="protein sequence ID" value="TRX15925.1"/>
    <property type="molecule type" value="Genomic_DNA"/>
</dbReference>
<name>A0A553C5Z2_9FLAO</name>
<organism evidence="1 2">
    <name type="scientific">Flavobacterium franklandianum</name>
    <dbReference type="NCBI Taxonomy" id="2594430"/>
    <lineage>
        <taxon>Bacteria</taxon>
        <taxon>Pseudomonadati</taxon>
        <taxon>Bacteroidota</taxon>
        <taxon>Flavobacteriia</taxon>
        <taxon>Flavobacteriales</taxon>
        <taxon>Flavobacteriaceae</taxon>
        <taxon>Flavobacterium</taxon>
    </lineage>
</organism>
<reference evidence="1 2" key="1">
    <citation type="submission" date="2019-07" db="EMBL/GenBank/DDBJ databases">
        <title>Novel species of Flavobacterium.</title>
        <authorList>
            <person name="Liu Q."/>
            <person name="Xin Y.-H."/>
        </authorList>
    </citation>
    <scope>NUCLEOTIDE SEQUENCE [LARGE SCALE GENOMIC DNA]</scope>
    <source>
        <strain evidence="1 2">LB3P56</strain>
    </source>
</reference>
<accession>A0A553C5Z2</accession>
<evidence type="ECO:0000313" key="2">
    <source>
        <dbReference type="Proteomes" id="UP000318585"/>
    </source>
</evidence>
<comment type="caution">
    <text evidence="1">The sequence shown here is derived from an EMBL/GenBank/DDBJ whole genome shotgun (WGS) entry which is preliminary data.</text>
</comment>
<gene>
    <name evidence="1" type="ORF">FNW17_15690</name>
</gene>
<dbReference type="Proteomes" id="UP000318585">
    <property type="component" value="Unassembled WGS sequence"/>
</dbReference>
<dbReference type="OrthoDB" id="1376017at2"/>
<dbReference type="AlphaFoldDB" id="A0A553C5Z2"/>
<proteinExistence type="predicted"/>